<dbReference type="Proteomes" id="UP001281003">
    <property type="component" value="Unassembled WGS sequence"/>
</dbReference>
<keyword evidence="4" id="KW-1185">Reference proteome</keyword>
<evidence type="ECO:0000313" key="3">
    <source>
        <dbReference type="EMBL" id="KAK3399591.1"/>
    </source>
</evidence>
<evidence type="ECO:0000256" key="1">
    <source>
        <dbReference type="SAM" id="MobiDB-lite"/>
    </source>
</evidence>
<dbReference type="InterPro" id="IPR013087">
    <property type="entry name" value="Znf_C2H2_type"/>
</dbReference>
<dbReference type="AlphaFoldDB" id="A0AAE0UCW9"/>
<gene>
    <name evidence="3" type="ORF">B0T20DRAFT_165888</name>
</gene>
<dbReference type="SMART" id="SM00355">
    <property type="entry name" value="ZnF_C2H2"/>
    <property type="match status" value="6"/>
</dbReference>
<feature type="region of interest" description="Disordered" evidence="1">
    <location>
        <begin position="1"/>
        <end position="126"/>
    </location>
</feature>
<feature type="compositionally biased region" description="Acidic residues" evidence="1">
    <location>
        <begin position="1"/>
        <end position="40"/>
    </location>
</feature>
<feature type="compositionally biased region" description="Gly residues" evidence="1">
    <location>
        <begin position="685"/>
        <end position="695"/>
    </location>
</feature>
<feature type="domain" description="C2H2-type" evidence="2">
    <location>
        <begin position="226"/>
        <end position="251"/>
    </location>
</feature>
<reference evidence="3" key="1">
    <citation type="journal article" date="2023" name="Mol. Phylogenet. Evol.">
        <title>Genome-scale phylogeny and comparative genomics of the fungal order Sordariales.</title>
        <authorList>
            <person name="Hensen N."/>
            <person name="Bonometti L."/>
            <person name="Westerberg I."/>
            <person name="Brannstrom I.O."/>
            <person name="Guillou S."/>
            <person name="Cros-Aarteil S."/>
            <person name="Calhoun S."/>
            <person name="Haridas S."/>
            <person name="Kuo A."/>
            <person name="Mondo S."/>
            <person name="Pangilinan J."/>
            <person name="Riley R."/>
            <person name="LaButti K."/>
            <person name="Andreopoulos B."/>
            <person name="Lipzen A."/>
            <person name="Chen C."/>
            <person name="Yan M."/>
            <person name="Daum C."/>
            <person name="Ng V."/>
            <person name="Clum A."/>
            <person name="Steindorff A."/>
            <person name="Ohm R.A."/>
            <person name="Martin F."/>
            <person name="Silar P."/>
            <person name="Natvig D.O."/>
            <person name="Lalanne C."/>
            <person name="Gautier V."/>
            <person name="Ament-Velasquez S.L."/>
            <person name="Kruys A."/>
            <person name="Hutchinson M.I."/>
            <person name="Powell A.J."/>
            <person name="Barry K."/>
            <person name="Miller A.N."/>
            <person name="Grigoriev I.V."/>
            <person name="Debuchy R."/>
            <person name="Gladieux P."/>
            <person name="Hiltunen Thoren M."/>
            <person name="Johannesson H."/>
        </authorList>
    </citation>
    <scope>NUCLEOTIDE SEQUENCE</scope>
    <source>
        <strain evidence="3">FGSC 1904</strain>
    </source>
</reference>
<feature type="compositionally biased region" description="Polar residues" evidence="1">
    <location>
        <begin position="169"/>
        <end position="186"/>
    </location>
</feature>
<accession>A0AAE0UCW9</accession>
<evidence type="ECO:0000313" key="4">
    <source>
        <dbReference type="Proteomes" id="UP001281003"/>
    </source>
</evidence>
<feature type="region of interest" description="Disordered" evidence="1">
    <location>
        <begin position="376"/>
        <end position="413"/>
    </location>
</feature>
<feature type="compositionally biased region" description="Acidic residues" evidence="1">
    <location>
        <begin position="667"/>
        <end position="679"/>
    </location>
</feature>
<feature type="domain" description="C2H2-type" evidence="2">
    <location>
        <begin position="283"/>
        <end position="307"/>
    </location>
</feature>
<feature type="compositionally biased region" description="Polar residues" evidence="1">
    <location>
        <begin position="572"/>
        <end position="589"/>
    </location>
</feature>
<feature type="compositionally biased region" description="Polar residues" evidence="1">
    <location>
        <begin position="104"/>
        <end position="118"/>
    </location>
</feature>
<feature type="compositionally biased region" description="Basic and acidic residues" evidence="1">
    <location>
        <begin position="519"/>
        <end position="538"/>
    </location>
</feature>
<evidence type="ECO:0000259" key="2">
    <source>
        <dbReference type="SMART" id="SM00355"/>
    </source>
</evidence>
<feature type="domain" description="C2H2-type" evidence="2">
    <location>
        <begin position="255"/>
        <end position="279"/>
    </location>
</feature>
<name>A0AAE0UCW9_SORBR</name>
<feature type="domain" description="C2H2-type" evidence="2">
    <location>
        <begin position="402"/>
        <end position="426"/>
    </location>
</feature>
<feature type="compositionally biased region" description="Acidic residues" evidence="1">
    <location>
        <begin position="379"/>
        <end position="392"/>
    </location>
</feature>
<feature type="domain" description="C2H2-type" evidence="2">
    <location>
        <begin position="200"/>
        <end position="222"/>
    </location>
</feature>
<feature type="region of interest" description="Disordered" evidence="1">
    <location>
        <begin position="509"/>
        <end position="709"/>
    </location>
</feature>
<feature type="region of interest" description="Disordered" evidence="1">
    <location>
        <begin position="148"/>
        <end position="193"/>
    </location>
</feature>
<feature type="domain" description="C2H2-type" evidence="2">
    <location>
        <begin position="332"/>
        <end position="356"/>
    </location>
</feature>
<proteinExistence type="predicted"/>
<feature type="compositionally biased region" description="Polar residues" evidence="1">
    <location>
        <begin position="640"/>
        <end position="652"/>
    </location>
</feature>
<dbReference type="EMBL" id="JAUTDP010000004">
    <property type="protein sequence ID" value="KAK3399591.1"/>
    <property type="molecule type" value="Genomic_DNA"/>
</dbReference>
<organism evidence="3 4">
    <name type="scientific">Sordaria brevicollis</name>
    <dbReference type="NCBI Taxonomy" id="83679"/>
    <lineage>
        <taxon>Eukaryota</taxon>
        <taxon>Fungi</taxon>
        <taxon>Dikarya</taxon>
        <taxon>Ascomycota</taxon>
        <taxon>Pezizomycotina</taxon>
        <taxon>Sordariomycetes</taxon>
        <taxon>Sordariomycetidae</taxon>
        <taxon>Sordariales</taxon>
        <taxon>Sordariaceae</taxon>
        <taxon>Sordaria</taxon>
    </lineage>
</organism>
<reference evidence="3" key="2">
    <citation type="submission" date="2023-07" db="EMBL/GenBank/DDBJ databases">
        <authorList>
            <consortium name="Lawrence Berkeley National Laboratory"/>
            <person name="Haridas S."/>
            <person name="Hensen N."/>
            <person name="Bonometti L."/>
            <person name="Westerberg I."/>
            <person name="Brannstrom I.O."/>
            <person name="Guillou S."/>
            <person name="Cros-Aarteil S."/>
            <person name="Calhoun S."/>
            <person name="Kuo A."/>
            <person name="Mondo S."/>
            <person name="Pangilinan J."/>
            <person name="Riley R."/>
            <person name="LaButti K."/>
            <person name="Andreopoulos B."/>
            <person name="Lipzen A."/>
            <person name="Chen C."/>
            <person name="Yanf M."/>
            <person name="Daum C."/>
            <person name="Ng V."/>
            <person name="Clum A."/>
            <person name="Steindorff A."/>
            <person name="Ohm R."/>
            <person name="Martin F."/>
            <person name="Silar P."/>
            <person name="Natvig D."/>
            <person name="Lalanne C."/>
            <person name="Gautier V."/>
            <person name="Ament-velasquez S.L."/>
            <person name="Kruys A."/>
            <person name="Hutchinson M.I."/>
            <person name="Powell A.J."/>
            <person name="Barry K."/>
            <person name="Miller A.N."/>
            <person name="Grigoriev I.V."/>
            <person name="Debuchy R."/>
            <person name="Gladieux P."/>
            <person name="Thoren M.H."/>
            <person name="Johannesson H."/>
        </authorList>
    </citation>
    <scope>NUCLEOTIDE SEQUENCE</scope>
    <source>
        <strain evidence="3">FGSC 1904</strain>
    </source>
</reference>
<sequence>MDGDDEYDEMDDVENSEEDSDDGSDMDMDDGDDEDYEQDDSSTSSEAIYNGGSDMSVHNGDDEDYKQEDSSTSSEAVANDGSDKSADDAEFSAGQDNDGDPLPSFSSVHDGNLSSAPQNGHDVHVDNGERSVVYDGEGRLIPYFRFSEFASSPPNGHDVNVDDGEPSAGQDNNGNSSPSSHQTSTLEAGAVAEGNDTQLSRCRKCSLYIPTNEMKQHRQNVHLYSEECTEAGCDYVGKNTWRLTTHKWRVHGKKMVCPLKDCPWRGTYQTFIESHDPEHRQERKCPEQGCPYTGKAKNLQMHVKSKHKIADFTFRQAEACEKAESHQRKEGHRCPRRNCGYAGTPRNLQVHMLGTHKIAGFPINQAKACEMVDPVNTEESGEDLPNTEEDNTDVGLPTEQKHRCPRRGCPYTGTARNLQRHMRNKHGNAKFTIKQARKCEKVDSINNSEGSSENMVDAAINNSQESSELSELASDIVMDLSLEFESEVVLVSEGPGLAEDVKVEGDDVDMSSGLSEVQSDLHMRSSESRGDVSNHSNDDGLSEDEGDVDMSSGLSEDEGDADMSSESRGDVSNHSNDGLSEVQSDVDMSSESRGDVSNHSNNGLSEDEGDADMSSESRGDVSNHSNDGLSEDEGDVDMSSGLSEVQSDVDMSSESRGDVSNHSNDGLSEEDDEDEDDSQAEGMNLRGGGGGGGAAGSEDDWERNFDPHNERLSSNPFCFLCERSVTSPEDEAGDGQVGSTLLDHWLEHHPCEADMLGLGGDCGCGFGGEEMGWEDQAQAWDQTRDQGQDQAWDQTRDQTQAHPQIANLAQAYTPVQAQAHDLVEGVDVDDGDWFHDEGHSINMDDQFLA</sequence>
<comment type="caution">
    <text evidence="3">The sequence shown here is derived from an EMBL/GenBank/DDBJ whole genome shotgun (WGS) entry which is preliminary data.</text>
</comment>
<protein>
    <recommendedName>
        <fullName evidence="2">C2H2-type domain-containing protein</fullName>
    </recommendedName>
</protein>